<dbReference type="AlphaFoldDB" id="W2JZR7"/>
<dbReference type="EMBL" id="KI683311">
    <property type="protein sequence ID" value="ETL78382.1"/>
    <property type="molecule type" value="Genomic_DNA"/>
</dbReference>
<evidence type="ECO:0000256" key="1">
    <source>
        <dbReference type="SAM" id="Phobius"/>
    </source>
</evidence>
<dbReference type="Proteomes" id="UP000054423">
    <property type="component" value="Unassembled WGS sequence"/>
</dbReference>
<keyword evidence="1" id="KW-1133">Transmembrane helix</keyword>
<protein>
    <submittedName>
        <fullName evidence="2">Uncharacterized protein</fullName>
    </submittedName>
</protein>
<accession>W2JZR7</accession>
<keyword evidence="1" id="KW-0472">Membrane</keyword>
<gene>
    <name evidence="2" type="ORF">L917_20802</name>
</gene>
<reference evidence="2" key="1">
    <citation type="submission" date="2013-11" db="EMBL/GenBank/DDBJ databases">
        <title>The Genome Sequence of Phytophthora parasitica CHvinca01.</title>
        <authorList>
            <consortium name="The Broad Institute Genomics Platform"/>
            <person name="Russ C."/>
            <person name="Tyler B."/>
            <person name="Panabieres F."/>
            <person name="Shan W."/>
            <person name="Tripathy S."/>
            <person name="Grunwald N."/>
            <person name="Machado M."/>
            <person name="Johnson C.S."/>
            <person name="Arredondo F."/>
            <person name="Hong C."/>
            <person name="Coffey M."/>
            <person name="Young S.K."/>
            <person name="Zeng Q."/>
            <person name="Gargeya S."/>
            <person name="Fitzgerald M."/>
            <person name="Abouelleil A."/>
            <person name="Alvarado L."/>
            <person name="Chapman S.B."/>
            <person name="Gainer-Dewar J."/>
            <person name="Goldberg J."/>
            <person name="Griggs A."/>
            <person name="Gujja S."/>
            <person name="Hansen M."/>
            <person name="Howarth C."/>
            <person name="Imamovic A."/>
            <person name="Ireland A."/>
            <person name="Larimer J."/>
            <person name="McCowan C."/>
            <person name="Murphy C."/>
            <person name="Pearson M."/>
            <person name="Poon T.W."/>
            <person name="Priest M."/>
            <person name="Roberts A."/>
            <person name="Saif S."/>
            <person name="Shea T."/>
            <person name="Sykes S."/>
            <person name="Wortman J."/>
            <person name="Nusbaum C."/>
            <person name="Birren B."/>
        </authorList>
    </citation>
    <scope>NUCLEOTIDE SEQUENCE [LARGE SCALE GENOMIC DNA]</scope>
    <source>
        <strain evidence="2">CHvinca01</strain>
    </source>
</reference>
<feature type="transmembrane region" description="Helical" evidence="1">
    <location>
        <begin position="131"/>
        <end position="150"/>
    </location>
</feature>
<organism evidence="2">
    <name type="scientific">Phytophthora nicotianae</name>
    <name type="common">Potato buckeye rot agent</name>
    <name type="synonym">Phytophthora parasitica</name>
    <dbReference type="NCBI Taxonomy" id="4792"/>
    <lineage>
        <taxon>Eukaryota</taxon>
        <taxon>Sar</taxon>
        <taxon>Stramenopiles</taxon>
        <taxon>Oomycota</taxon>
        <taxon>Peronosporomycetes</taxon>
        <taxon>Peronosporales</taxon>
        <taxon>Peronosporaceae</taxon>
        <taxon>Phytophthora</taxon>
    </lineage>
</organism>
<proteinExistence type="predicted"/>
<feature type="non-terminal residue" evidence="2">
    <location>
        <position position="1"/>
    </location>
</feature>
<name>W2JZR7_PHYNI</name>
<sequence>NGNNGNNGYEPAVYAENFITCFHSFTITDCDKPRIEPGVEEEDVCAYDCADKAQPGAYEACGGTVVSSKGDQTIVKKSAEETCCADCDPDLNCVAFGSTDVKRCEVPSAYPYYSRLEAAEQAVFAGGKTTVTMALLGASAMVAVVALVVVKRRASRPQEADDAYYPLLE</sequence>
<evidence type="ECO:0000313" key="2">
    <source>
        <dbReference type="EMBL" id="ETL78382.1"/>
    </source>
</evidence>
<dbReference type="VEuPathDB" id="FungiDB:PPTG_06389"/>
<keyword evidence="1" id="KW-0812">Transmembrane</keyword>